<dbReference type="EMBL" id="KQ474084">
    <property type="protein sequence ID" value="KPV73153.1"/>
    <property type="molecule type" value="Genomic_DNA"/>
</dbReference>
<proteinExistence type="predicted"/>
<accession>A0A0P9EII3</accession>
<dbReference type="Proteomes" id="UP000053890">
    <property type="component" value="Unassembled WGS sequence"/>
</dbReference>
<gene>
    <name evidence="2" type="ORF">RHOBADRAFT_55369</name>
</gene>
<feature type="compositionally biased region" description="Low complexity" evidence="1">
    <location>
        <begin position="186"/>
        <end position="200"/>
    </location>
</feature>
<keyword evidence="3" id="KW-1185">Reference proteome</keyword>
<dbReference type="AlphaFoldDB" id="A0A0P9EII3"/>
<evidence type="ECO:0000313" key="2">
    <source>
        <dbReference type="EMBL" id="KPV73153.1"/>
    </source>
</evidence>
<feature type="compositionally biased region" description="Basic and acidic residues" evidence="1">
    <location>
        <begin position="92"/>
        <end position="102"/>
    </location>
</feature>
<feature type="compositionally biased region" description="Low complexity" evidence="1">
    <location>
        <begin position="117"/>
        <end position="139"/>
    </location>
</feature>
<feature type="region of interest" description="Disordered" evidence="1">
    <location>
        <begin position="1"/>
        <end position="200"/>
    </location>
</feature>
<feature type="compositionally biased region" description="Low complexity" evidence="1">
    <location>
        <begin position="27"/>
        <end position="61"/>
    </location>
</feature>
<dbReference type="GeneID" id="28978265"/>
<evidence type="ECO:0000256" key="1">
    <source>
        <dbReference type="SAM" id="MobiDB-lite"/>
    </source>
</evidence>
<sequence>APTSRPRTHPARRDEVGRAGPGPRGPLGPVAGRPPVARRTAALQPRPARVVRPAQRLVRAPGSSPSTRRRDPVPLAVPGQHPRRLGLGRRRLGLERPDREHLGGGPGGGNGGGGPGQQAQAAQPRAQRPSSSSSSASAAIAQEGLARDPHRRREGRPAQGAQPHRGAEEPRQAPARVRRGRRRPRQVAPKGDAARAGGGAAQALVRQAVARRQGRVGGAAAARGAVARRDHAARGPQLRLVLPSLSHPVHPRSLFRFAPLSYHASSPFCNSLSFLS</sequence>
<protein>
    <submittedName>
        <fullName evidence="2">Uncharacterized protein</fullName>
    </submittedName>
</protein>
<feature type="non-terminal residue" evidence="2">
    <location>
        <position position="276"/>
    </location>
</feature>
<dbReference type="RefSeq" id="XP_018269202.1">
    <property type="nucleotide sequence ID" value="XM_018417817.1"/>
</dbReference>
<evidence type="ECO:0000313" key="3">
    <source>
        <dbReference type="Proteomes" id="UP000053890"/>
    </source>
</evidence>
<reference evidence="2 3" key="1">
    <citation type="journal article" date="2015" name="Front. Microbiol.">
        <title>Genome sequence of the plant growth promoting endophytic yeast Rhodotorula graminis WP1.</title>
        <authorList>
            <person name="Firrincieli A."/>
            <person name="Otillar R."/>
            <person name="Salamov A."/>
            <person name="Schmutz J."/>
            <person name="Khan Z."/>
            <person name="Redman R.S."/>
            <person name="Fleck N.D."/>
            <person name="Lindquist E."/>
            <person name="Grigoriev I.V."/>
            <person name="Doty S.L."/>
        </authorList>
    </citation>
    <scope>NUCLEOTIDE SEQUENCE [LARGE SCALE GENOMIC DNA]</scope>
    <source>
        <strain evidence="2 3">WP1</strain>
    </source>
</reference>
<feature type="non-terminal residue" evidence="2">
    <location>
        <position position="1"/>
    </location>
</feature>
<feature type="compositionally biased region" description="Basic residues" evidence="1">
    <location>
        <begin position="81"/>
        <end position="91"/>
    </location>
</feature>
<feature type="compositionally biased region" description="Gly residues" evidence="1">
    <location>
        <begin position="103"/>
        <end position="116"/>
    </location>
</feature>
<feature type="compositionally biased region" description="Basic residues" evidence="1">
    <location>
        <begin position="1"/>
        <end position="10"/>
    </location>
</feature>
<organism evidence="2 3">
    <name type="scientific">Rhodotorula graminis (strain WP1)</name>
    <dbReference type="NCBI Taxonomy" id="578459"/>
    <lineage>
        <taxon>Eukaryota</taxon>
        <taxon>Fungi</taxon>
        <taxon>Dikarya</taxon>
        <taxon>Basidiomycota</taxon>
        <taxon>Pucciniomycotina</taxon>
        <taxon>Microbotryomycetes</taxon>
        <taxon>Sporidiobolales</taxon>
        <taxon>Sporidiobolaceae</taxon>
        <taxon>Rhodotorula</taxon>
    </lineage>
</organism>
<name>A0A0P9EII3_RHOGW</name>
<feature type="compositionally biased region" description="Basic residues" evidence="1">
    <location>
        <begin position="176"/>
        <end position="185"/>
    </location>
</feature>